<name>A0A3B0SQ57_9ZZZZ</name>
<proteinExistence type="predicted"/>
<dbReference type="AlphaFoldDB" id="A0A3B0SQ57"/>
<gene>
    <name evidence="1" type="ORF">MNBD_ACTINO02-2785</name>
</gene>
<dbReference type="EMBL" id="UOEK01000464">
    <property type="protein sequence ID" value="VAW08461.1"/>
    <property type="molecule type" value="Genomic_DNA"/>
</dbReference>
<protein>
    <submittedName>
        <fullName evidence="1">Uncharacterized protein</fullName>
    </submittedName>
</protein>
<reference evidence="1" key="1">
    <citation type="submission" date="2018-06" db="EMBL/GenBank/DDBJ databases">
        <authorList>
            <person name="Zhirakovskaya E."/>
        </authorList>
    </citation>
    <scope>NUCLEOTIDE SEQUENCE</scope>
</reference>
<sequence>MSIDKAVSAIVIDMRTVNSRLPMVLRALREDVGAEGIGSVYVPTESPVTGDADQCQQAVQVTGMFFESADRVYGVLVVAGGRYVGSVIRAVADNSAQACRCGPPHSARGFNCYCLWTVSRADG</sequence>
<accession>A0A3B0SQ57</accession>
<organism evidence="1">
    <name type="scientific">hydrothermal vent metagenome</name>
    <dbReference type="NCBI Taxonomy" id="652676"/>
    <lineage>
        <taxon>unclassified sequences</taxon>
        <taxon>metagenomes</taxon>
        <taxon>ecological metagenomes</taxon>
    </lineage>
</organism>
<evidence type="ECO:0000313" key="1">
    <source>
        <dbReference type="EMBL" id="VAW08461.1"/>
    </source>
</evidence>